<evidence type="ECO:0000256" key="3">
    <source>
        <dbReference type="ARBA" id="ARBA00022643"/>
    </source>
</evidence>
<feature type="binding site" evidence="5">
    <location>
        <position position="204"/>
    </location>
    <ligand>
        <name>FMN</name>
        <dbReference type="ChEBI" id="CHEBI:58210"/>
    </ligand>
</feature>
<feature type="binding site" evidence="5">
    <location>
        <position position="120"/>
    </location>
    <ligand>
        <name>FMN</name>
        <dbReference type="ChEBI" id="CHEBI:58210"/>
    </ligand>
</feature>
<dbReference type="PANTHER" id="PTHR10851:SF0">
    <property type="entry name" value="PYRIDOXINE-5'-PHOSPHATE OXIDASE"/>
    <property type="match status" value="1"/>
</dbReference>
<dbReference type="NCBIfam" id="TIGR00558">
    <property type="entry name" value="pdxH"/>
    <property type="match status" value="1"/>
</dbReference>
<feature type="binding site" evidence="5">
    <location>
        <position position="146"/>
    </location>
    <ligand>
        <name>substrate</name>
    </ligand>
</feature>
<feature type="binding site" evidence="5">
    <location>
        <position position="142"/>
    </location>
    <ligand>
        <name>substrate</name>
    </ligand>
</feature>
<sequence>MSEDLDLANMRVGYGQAATAGADGVAQHLDPAWLTGDPPWLALFQRWLAEAVAARIPEPNAMVLGTVDEHGHPATRTVLCKGADPGGVVFFTDYESAKGRDLAVNPIGAVTFPWIALERQVHFRGRVAKVDPAETARYWTARPRGSQLSARASAQSQPIASRAALEAAAQLSATELGGVDGTVPVPVPPHWGGYRLEPVSVEFWQGRADRLHNRAVAVREGDRWVTRRLQP</sequence>
<accession>A0ABP7PMS4</accession>
<gene>
    <name evidence="5 8" type="primary">pdxH</name>
    <name evidence="8" type="ORF">GCM10022231_31530</name>
</gene>
<evidence type="ECO:0000256" key="2">
    <source>
        <dbReference type="ARBA" id="ARBA00022630"/>
    </source>
</evidence>
<evidence type="ECO:0000256" key="5">
    <source>
        <dbReference type="HAMAP-Rule" id="MF_01629"/>
    </source>
</evidence>
<dbReference type="PANTHER" id="PTHR10851">
    <property type="entry name" value="PYRIDOXINE-5-PHOSPHATE OXIDASE"/>
    <property type="match status" value="1"/>
</dbReference>
<dbReference type="EMBL" id="BAAAZW010000010">
    <property type="protein sequence ID" value="GAA3968218.1"/>
    <property type="molecule type" value="Genomic_DNA"/>
</dbReference>
<evidence type="ECO:0000313" key="8">
    <source>
        <dbReference type="EMBL" id="GAA3968218.1"/>
    </source>
</evidence>
<feature type="binding site" evidence="5">
    <location>
        <begin position="155"/>
        <end position="156"/>
    </location>
    <ligand>
        <name>FMN</name>
        <dbReference type="ChEBI" id="CHEBI:58210"/>
    </ligand>
</feature>
<feature type="binding site" evidence="5">
    <location>
        <begin position="91"/>
        <end position="92"/>
    </location>
    <ligand>
        <name>FMN</name>
        <dbReference type="ChEBI" id="CHEBI:58210"/>
    </ligand>
</feature>
<comment type="caution">
    <text evidence="5">Lacks conserved residue(s) required for the propagation of feature annotation.</text>
</comment>
<dbReference type="Proteomes" id="UP001418444">
    <property type="component" value="Unassembled WGS sequence"/>
</dbReference>
<dbReference type="PIRSF" id="PIRSF000190">
    <property type="entry name" value="Pyd_amn-ph_oxd"/>
    <property type="match status" value="1"/>
</dbReference>
<evidence type="ECO:0000313" key="9">
    <source>
        <dbReference type="Proteomes" id="UP001418444"/>
    </source>
</evidence>
<comment type="catalytic activity">
    <reaction evidence="5">
        <text>pyridoxine 5'-phosphate + O2 = pyridoxal 5'-phosphate + H2O2</text>
        <dbReference type="Rhea" id="RHEA:15149"/>
        <dbReference type="ChEBI" id="CHEBI:15379"/>
        <dbReference type="ChEBI" id="CHEBI:16240"/>
        <dbReference type="ChEBI" id="CHEBI:58589"/>
        <dbReference type="ChEBI" id="CHEBI:597326"/>
        <dbReference type="EC" id="1.4.3.5"/>
    </reaction>
</comment>
<feature type="binding site" evidence="5">
    <location>
        <position position="138"/>
    </location>
    <ligand>
        <name>substrate</name>
    </ligand>
</feature>
<dbReference type="EC" id="1.4.3.5" evidence="5"/>
<keyword evidence="4 5" id="KW-0560">Oxidoreductase</keyword>
<dbReference type="HAMAP" id="MF_01629">
    <property type="entry name" value="PdxH"/>
    <property type="match status" value="1"/>
</dbReference>
<feature type="domain" description="Pyridoxine 5'-phosphate oxidase dimerisation C-terminal" evidence="7">
    <location>
        <begin position="191"/>
        <end position="231"/>
    </location>
</feature>
<proteinExistence type="inferred from homology"/>
<comment type="pathway">
    <text evidence="5">Cofactor metabolism; pyridoxal 5'-phosphate salvage; pyridoxal 5'-phosphate from pyridoxine 5'-phosphate: step 1/1.</text>
</comment>
<feature type="binding site" evidence="5">
    <location>
        <position position="214"/>
    </location>
    <ligand>
        <name>FMN</name>
        <dbReference type="ChEBI" id="CHEBI:58210"/>
    </ligand>
</feature>
<dbReference type="Pfam" id="PF10590">
    <property type="entry name" value="PNP_phzG_C"/>
    <property type="match status" value="1"/>
</dbReference>
<evidence type="ECO:0000256" key="1">
    <source>
        <dbReference type="ARBA" id="ARBA00007301"/>
    </source>
</evidence>
<evidence type="ECO:0000259" key="6">
    <source>
        <dbReference type="Pfam" id="PF01243"/>
    </source>
</evidence>
<comment type="catalytic activity">
    <reaction evidence="5">
        <text>pyridoxamine 5'-phosphate + O2 + H2O = pyridoxal 5'-phosphate + H2O2 + NH4(+)</text>
        <dbReference type="Rhea" id="RHEA:15817"/>
        <dbReference type="ChEBI" id="CHEBI:15377"/>
        <dbReference type="ChEBI" id="CHEBI:15379"/>
        <dbReference type="ChEBI" id="CHEBI:16240"/>
        <dbReference type="ChEBI" id="CHEBI:28938"/>
        <dbReference type="ChEBI" id="CHEBI:58451"/>
        <dbReference type="ChEBI" id="CHEBI:597326"/>
        <dbReference type="EC" id="1.4.3.5"/>
    </reaction>
</comment>
<feature type="binding site" evidence="5">
    <location>
        <position position="98"/>
    </location>
    <ligand>
        <name>FMN</name>
        <dbReference type="ChEBI" id="CHEBI:58210"/>
    </ligand>
</feature>
<dbReference type="InterPro" id="IPR019740">
    <property type="entry name" value="Pyridox_Oxase_CS"/>
</dbReference>
<dbReference type="InterPro" id="IPR019576">
    <property type="entry name" value="Pyridoxamine_oxidase_dimer_C"/>
</dbReference>
<dbReference type="PROSITE" id="PS01064">
    <property type="entry name" value="PYRIDOX_OXIDASE"/>
    <property type="match status" value="1"/>
</dbReference>
<feature type="binding site" evidence="5">
    <location>
        <begin position="76"/>
        <end position="81"/>
    </location>
    <ligand>
        <name>FMN</name>
        <dbReference type="ChEBI" id="CHEBI:58210"/>
    </ligand>
</feature>
<keyword evidence="9" id="KW-1185">Reference proteome</keyword>
<keyword evidence="2 5" id="KW-0285">Flavoprotein</keyword>
<name>A0ABP7PMS4_9ACTN</name>
<evidence type="ECO:0000256" key="4">
    <source>
        <dbReference type="ARBA" id="ARBA00023002"/>
    </source>
</evidence>
<comment type="cofactor">
    <cofactor evidence="5">
        <name>FMN</name>
        <dbReference type="ChEBI" id="CHEBI:58210"/>
    </cofactor>
    <text evidence="5">Binds 1 FMN per subunit.</text>
</comment>
<keyword evidence="5" id="KW-0664">Pyridoxine biosynthesis</keyword>
<comment type="subunit">
    <text evidence="5">Homodimer.</text>
</comment>
<keyword evidence="3 5" id="KW-0288">FMN</keyword>
<feature type="domain" description="Pyridoxamine 5'-phosphate oxidase N-terminal" evidence="6">
    <location>
        <begin position="49"/>
        <end position="170"/>
    </location>
</feature>
<feature type="binding site" evidence="5">
    <location>
        <begin position="210"/>
        <end position="212"/>
    </location>
    <ligand>
        <name>substrate</name>
    </ligand>
</feature>
<dbReference type="NCBIfam" id="NF004231">
    <property type="entry name" value="PRK05679.1"/>
    <property type="match status" value="1"/>
</dbReference>
<feature type="binding site" evidence="5">
    <location>
        <position position="81"/>
    </location>
    <ligand>
        <name>substrate</name>
    </ligand>
</feature>
<dbReference type="InterPro" id="IPR011576">
    <property type="entry name" value="Pyridox_Oxase_N"/>
</dbReference>
<comment type="similarity">
    <text evidence="1 5">Belongs to the pyridoxamine 5'-phosphate oxidase family.</text>
</comment>
<dbReference type="SUPFAM" id="SSF50475">
    <property type="entry name" value="FMN-binding split barrel"/>
    <property type="match status" value="1"/>
</dbReference>
<dbReference type="InterPro" id="IPR012349">
    <property type="entry name" value="Split_barrel_FMN-bd"/>
</dbReference>
<organism evidence="8 9">
    <name type="scientific">Gordonia caeni</name>
    <dbReference type="NCBI Taxonomy" id="1007097"/>
    <lineage>
        <taxon>Bacteria</taxon>
        <taxon>Bacillati</taxon>
        <taxon>Actinomycetota</taxon>
        <taxon>Actinomycetes</taxon>
        <taxon>Mycobacteriales</taxon>
        <taxon>Gordoniaceae</taxon>
        <taxon>Gordonia</taxon>
    </lineage>
</organism>
<comment type="function">
    <text evidence="5">Catalyzes the oxidation of either pyridoxine 5'-phosphate (PNP) or pyridoxamine 5'-phosphate (PMP) into pyridoxal 5'-phosphate (PLP).</text>
</comment>
<dbReference type="Gene3D" id="2.30.110.10">
    <property type="entry name" value="Electron Transport, Fmn-binding Protein, Chain A"/>
    <property type="match status" value="1"/>
</dbReference>
<comment type="pathway">
    <text evidence="5">Cofactor metabolism; pyridoxal 5'-phosphate salvage; pyridoxal 5'-phosphate from pyridoxamine 5'-phosphate: step 1/1.</text>
</comment>
<dbReference type="Pfam" id="PF01243">
    <property type="entry name" value="PNPOx_N"/>
    <property type="match status" value="1"/>
</dbReference>
<protein>
    <recommendedName>
        <fullName evidence="5">Pyridoxine/pyridoxamine 5'-phosphate oxidase</fullName>
        <ecNumber evidence="5">1.4.3.5</ecNumber>
    </recommendedName>
    <alternativeName>
        <fullName evidence="5">PNP/PMP oxidase</fullName>
        <shortName evidence="5">PNPOx</shortName>
    </alternativeName>
    <alternativeName>
        <fullName evidence="5">Pyridoxal 5'-phosphate synthase</fullName>
    </alternativeName>
</protein>
<comment type="caution">
    <text evidence="8">The sequence shown here is derived from an EMBL/GenBank/DDBJ whole genome shotgun (WGS) entry which is preliminary data.</text>
</comment>
<dbReference type="InterPro" id="IPR000659">
    <property type="entry name" value="Pyridox_Oxase"/>
</dbReference>
<evidence type="ECO:0000259" key="7">
    <source>
        <dbReference type="Pfam" id="PF10590"/>
    </source>
</evidence>
<reference evidence="9" key="1">
    <citation type="journal article" date="2019" name="Int. J. Syst. Evol. Microbiol.">
        <title>The Global Catalogue of Microorganisms (GCM) 10K type strain sequencing project: providing services to taxonomists for standard genome sequencing and annotation.</title>
        <authorList>
            <consortium name="The Broad Institute Genomics Platform"/>
            <consortium name="The Broad Institute Genome Sequencing Center for Infectious Disease"/>
            <person name="Wu L."/>
            <person name="Ma J."/>
        </authorList>
    </citation>
    <scope>NUCLEOTIDE SEQUENCE [LARGE SCALE GENOMIC DNA]</scope>
    <source>
        <strain evidence="9">JCM 16923</strain>
    </source>
</reference>